<evidence type="ECO:0000256" key="1">
    <source>
        <dbReference type="SAM" id="MobiDB-lite"/>
    </source>
</evidence>
<dbReference type="KEGG" id="umr:121102585"/>
<sequence>MPGGETCASEPSLAAALCLPLVWPQAFSPQAGPEGQPHLGRHTGSPRPVHARQPLLPFPPPRMGAQPHLIVQPGRAAGALVQGSWRRQQVAVTDNQPEPGAGGLRSQDPRDGPSHPPGGPQGTHPPLEHPRSEPKGNAWEPKPMTRGPGRMGTTTSHVLNLATPAGTALPHPCCPRLAATHPQPEPGCLGLSPCVSARSLQRYRTRVNTAPSAPTSHKAGVQRKEAAEPGILHAPLINAAVESHPTACGSPSKWARMGWGLGGASARGLQADRRAWLPPGASRLRHAFTSPPWVGPWRQSWRGLGPRTAARGGHASAPA</sequence>
<keyword evidence="2" id="KW-1185">Reference proteome</keyword>
<reference evidence="3" key="1">
    <citation type="submission" date="2025-08" db="UniProtKB">
        <authorList>
            <consortium name="RefSeq"/>
        </authorList>
    </citation>
    <scope>IDENTIFICATION</scope>
    <source>
        <tissue evidence="3">Whole blood</tissue>
    </source>
</reference>
<protein>
    <submittedName>
        <fullName evidence="3">Tyrosine-protein phosphatase non-receptor type 23-like</fullName>
    </submittedName>
</protein>
<accession>A0A8M1FTA2</accession>
<proteinExistence type="predicted"/>
<dbReference type="AlphaFoldDB" id="A0A8M1FTA2"/>
<feature type="region of interest" description="Disordered" evidence="1">
    <location>
        <begin position="92"/>
        <end position="156"/>
    </location>
</feature>
<feature type="compositionally biased region" description="Low complexity" evidence="1">
    <location>
        <begin position="144"/>
        <end position="155"/>
    </location>
</feature>
<feature type="region of interest" description="Disordered" evidence="1">
    <location>
        <begin position="26"/>
        <end position="71"/>
    </location>
</feature>
<dbReference type="RefSeq" id="XP_040485660.1">
    <property type="nucleotide sequence ID" value="XM_040629726.1"/>
</dbReference>
<evidence type="ECO:0000313" key="2">
    <source>
        <dbReference type="Proteomes" id="UP000261680"/>
    </source>
</evidence>
<gene>
    <name evidence="3" type="primary">LOC121102585</name>
</gene>
<dbReference type="Proteomes" id="UP000261680">
    <property type="component" value="Unplaced"/>
</dbReference>
<organism evidence="2 3">
    <name type="scientific">Ursus maritimus</name>
    <name type="common">Polar bear</name>
    <name type="synonym">Thalarctos maritimus</name>
    <dbReference type="NCBI Taxonomy" id="29073"/>
    <lineage>
        <taxon>Eukaryota</taxon>
        <taxon>Metazoa</taxon>
        <taxon>Chordata</taxon>
        <taxon>Craniata</taxon>
        <taxon>Vertebrata</taxon>
        <taxon>Euteleostomi</taxon>
        <taxon>Mammalia</taxon>
        <taxon>Eutheria</taxon>
        <taxon>Laurasiatheria</taxon>
        <taxon>Carnivora</taxon>
        <taxon>Caniformia</taxon>
        <taxon>Ursidae</taxon>
        <taxon>Ursus</taxon>
    </lineage>
</organism>
<dbReference type="GeneID" id="121102585"/>
<evidence type="ECO:0000313" key="3">
    <source>
        <dbReference type="RefSeq" id="XP_040485660.1"/>
    </source>
</evidence>
<name>A0A8M1FTA2_URSMA</name>